<reference evidence="5" key="1">
    <citation type="journal article" date="2014" name="Int. J. Syst. Evol. Microbiol.">
        <title>Complete genome sequence of Corynebacterium casei LMG S-19264T (=DSM 44701T), isolated from a smear-ripened cheese.</title>
        <authorList>
            <consortium name="US DOE Joint Genome Institute (JGI-PGF)"/>
            <person name="Walter F."/>
            <person name="Albersmeier A."/>
            <person name="Kalinowski J."/>
            <person name="Ruckert C."/>
        </authorList>
    </citation>
    <scope>NUCLEOTIDE SEQUENCE</scope>
    <source>
        <strain evidence="5">NBRC 112290</strain>
    </source>
</reference>
<dbReference type="Pfam" id="PF03720">
    <property type="entry name" value="UDPG_MGDP_dh_C"/>
    <property type="match status" value="1"/>
</dbReference>
<comment type="caution">
    <text evidence="5">The sequence shown here is derived from an EMBL/GenBank/DDBJ whole genome shotgun (WGS) entry which is preliminary data.</text>
</comment>
<dbReference type="SMART" id="SM00984">
    <property type="entry name" value="UDPG_MGDP_dh_C"/>
    <property type="match status" value="1"/>
</dbReference>
<comment type="similarity">
    <text evidence="3">Belongs to the UDP-glucose/GDP-mannose dehydrogenase family.</text>
</comment>
<dbReference type="InterPro" id="IPR014027">
    <property type="entry name" value="UDP-Glc/GDP-Man_DH_C"/>
</dbReference>
<dbReference type="PIRSF" id="PIRSF000124">
    <property type="entry name" value="UDPglc_GDPman_dh"/>
    <property type="match status" value="1"/>
</dbReference>
<dbReference type="InterPro" id="IPR036220">
    <property type="entry name" value="UDP-Glc/GDP-Man_DH_C_sf"/>
</dbReference>
<sequence>MTLLFPPPTVRALHAPTRLADTAVERPPAQDRGRRGVGSGDVAVAVDVAVVGLGYIGLPTAAVLAAHGSRVVGVDIDARTVAAVNRGEVVIVEPGLEEAVADAVRRGRLTASIEMPAASTYVVAVPTPFREDHRVDLRFIDAAADAVAARLRGGELVILESTSPPGTTRHLAARILDARPDLSGDGSSGRPVVEFAHCPERVLPGRAMVELVTNARIVGGLTPSAGERARALYATFCRGEIPVTDAATAELAKLAENAFRDVNIAFANELAAVCEHVGVDVWELIAMANRHPRVDILRPGPGVGGHCIAVDPWFIVSAAPEQARLVRTAREVNDAQPGRVVDRVVAAAERFRAPRIAALGLAFKPDIDDLRESPAREVVAELATRLPGVRIDVVEPHVTALPAELAALPDVSLVGLAEAVATADVVVLLVDHAAFVAADRTALGLGEKVVIDTRGAWREVD</sequence>
<reference evidence="5" key="2">
    <citation type="submission" date="2023-02" db="EMBL/GenBank/DDBJ databases">
        <authorList>
            <person name="Sun Q."/>
            <person name="Mori K."/>
        </authorList>
    </citation>
    <scope>NUCLEOTIDE SEQUENCE</scope>
    <source>
        <strain evidence="5">NBRC 112290</strain>
    </source>
</reference>
<evidence type="ECO:0000256" key="3">
    <source>
        <dbReference type="PIRNR" id="PIRNR000124"/>
    </source>
</evidence>
<dbReference type="InterPro" id="IPR036291">
    <property type="entry name" value="NAD(P)-bd_dom_sf"/>
</dbReference>
<evidence type="ECO:0000313" key="6">
    <source>
        <dbReference type="Proteomes" id="UP001157161"/>
    </source>
</evidence>
<protein>
    <submittedName>
        <fullName evidence="5">UDP-N-acetyl-D-mannosamine dehydrogenase</fullName>
    </submittedName>
</protein>
<evidence type="ECO:0000256" key="2">
    <source>
        <dbReference type="ARBA" id="ARBA00023027"/>
    </source>
</evidence>
<evidence type="ECO:0000313" key="5">
    <source>
        <dbReference type="EMBL" id="GMA32709.1"/>
    </source>
</evidence>
<dbReference type="Gene3D" id="3.40.50.720">
    <property type="entry name" value="NAD(P)-binding Rossmann-like Domain"/>
    <property type="match status" value="2"/>
</dbReference>
<dbReference type="AlphaFoldDB" id="A0AA38CUD6"/>
<dbReference type="PANTHER" id="PTHR43491:SF1">
    <property type="entry name" value="UDP-N-ACETYL-D-MANNOSAMINE DEHYDROGENASE"/>
    <property type="match status" value="1"/>
</dbReference>
<keyword evidence="1" id="KW-0560">Oxidoreductase</keyword>
<keyword evidence="2" id="KW-0520">NAD</keyword>
<proteinExistence type="inferred from homology"/>
<dbReference type="GO" id="GO:0051287">
    <property type="term" value="F:NAD binding"/>
    <property type="evidence" value="ECO:0007669"/>
    <property type="project" value="InterPro"/>
</dbReference>
<dbReference type="Pfam" id="PF00984">
    <property type="entry name" value="UDPG_MGDP_dh"/>
    <property type="match status" value="1"/>
</dbReference>
<evidence type="ECO:0000256" key="1">
    <source>
        <dbReference type="ARBA" id="ARBA00023002"/>
    </source>
</evidence>
<dbReference type="PIRSF" id="PIRSF500136">
    <property type="entry name" value="UDP_ManNAc_DH"/>
    <property type="match status" value="1"/>
</dbReference>
<gene>
    <name evidence="5" type="ORF">GCM10025875_27010</name>
</gene>
<organism evidence="5 6">
    <name type="scientific">Litorihabitans aurantiacus</name>
    <dbReference type="NCBI Taxonomy" id="1930061"/>
    <lineage>
        <taxon>Bacteria</taxon>
        <taxon>Bacillati</taxon>
        <taxon>Actinomycetota</taxon>
        <taxon>Actinomycetes</taxon>
        <taxon>Micrococcales</taxon>
        <taxon>Beutenbergiaceae</taxon>
        <taxon>Litorihabitans</taxon>
    </lineage>
</organism>
<dbReference type="InterPro" id="IPR028359">
    <property type="entry name" value="UDP_ManNAc/GlcNAc_DH"/>
</dbReference>
<dbReference type="NCBIfam" id="NF008286">
    <property type="entry name" value="PRK11064.1"/>
    <property type="match status" value="1"/>
</dbReference>
<dbReference type="GO" id="GO:0016628">
    <property type="term" value="F:oxidoreductase activity, acting on the CH-CH group of donors, NAD or NADP as acceptor"/>
    <property type="evidence" value="ECO:0007669"/>
    <property type="project" value="InterPro"/>
</dbReference>
<dbReference type="InterPro" id="IPR008927">
    <property type="entry name" value="6-PGluconate_DH-like_C_sf"/>
</dbReference>
<keyword evidence="6" id="KW-1185">Reference proteome</keyword>
<dbReference type="InterPro" id="IPR014026">
    <property type="entry name" value="UDP-Glc/GDP-Man_DH_dimer"/>
</dbReference>
<dbReference type="NCBIfam" id="TIGR03026">
    <property type="entry name" value="NDP-sugDHase"/>
    <property type="match status" value="1"/>
</dbReference>
<dbReference type="Pfam" id="PF03721">
    <property type="entry name" value="UDPG_MGDP_dh_N"/>
    <property type="match status" value="1"/>
</dbReference>
<name>A0AA38CUD6_9MICO</name>
<dbReference type="RefSeq" id="WP_284251394.1">
    <property type="nucleotide sequence ID" value="NZ_BSUM01000001.1"/>
</dbReference>
<dbReference type="EMBL" id="BSUM01000001">
    <property type="protein sequence ID" value="GMA32709.1"/>
    <property type="molecule type" value="Genomic_DNA"/>
</dbReference>
<evidence type="ECO:0000259" key="4">
    <source>
        <dbReference type="SMART" id="SM00984"/>
    </source>
</evidence>
<dbReference type="SUPFAM" id="SSF52413">
    <property type="entry name" value="UDP-glucose/GDP-mannose dehydrogenase C-terminal domain"/>
    <property type="match status" value="1"/>
</dbReference>
<dbReference type="InterPro" id="IPR001732">
    <property type="entry name" value="UDP-Glc/GDP-Man_DH_N"/>
</dbReference>
<dbReference type="Proteomes" id="UP001157161">
    <property type="component" value="Unassembled WGS sequence"/>
</dbReference>
<accession>A0AA38CUD6</accession>
<dbReference type="GO" id="GO:0000271">
    <property type="term" value="P:polysaccharide biosynthetic process"/>
    <property type="evidence" value="ECO:0007669"/>
    <property type="project" value="InterPro"/>
</dbReference>
<dbReference type="SUPFAM" id="SSF51735">
    <property type="entry name" value="NAD(P)-binding Rossmann-fold domains"/>
    <property type="match status" value="1"/>
</dbReference>
<dbReference type="PANTHER" id="PTHR43491">
    <property type="entry name" value="UDP-N-ACETYL-D-MANNOSAMINE DEHYDROGENASE"/>
    <property type="match status" value="1"/>
</dbReference>
<dbReference type="GO" id="GO:0016616">
    <property type="term" value="F:oxidoreductase activity, acting on the CH-OH group of donors, NAD or NADP as acceptor"/>
    <property type="evidence" value="ECO:0007669"/>
    <property type="project" value="InterPro"/>
</dbReference>
<feature type="domain" description="UDP-glucose/GDP-mannose dehydrogenase C-terminal" evidence="4">
    <location>
        <begin position="357"/>
        <end position="459"/>
    </location>
</feature>
<dbReference type="SUPFAM" id="SSF48179">
    <property type="entry name" value="6-phosphogluconate dehydrogenase C-terminal domain-like"/>
    <property type="match status" value="1"/>
</dbReference>
<dbReference type="InterPro" id="IPR017476">
    <property type="entry name" value="UDP-Glc/GDP-Man"/>
</dbReference>
<dbReference type="Gene3D" id="1.20.5.100">
    <property type="entry name" value="Cytochrome c1, transmembrane anchor, C-terminal"/>
    <property type="match status" value="1"/>
</dbReference>